<evidence type="ECO:0000256" key="5">
    <source>
        <dbReference type="ARBA" id="ARBA00023002"/>
    </source>
</evidence>
<keyword evidence="8" id="KW-1185">Reference proteome</keyword>
<name>A0A9P6WPU6_9ASCO</name>
<comment type="similarity">
    <text evidence="2">Belongs to the MSOX/MTOX family.</text>
</comment>
<reference evidence="7" key="1">
    <citation type="submission" date="2020-11" db="EMBL/GenBank/DDBJ databases">
        <title>Kefir isolates.</title>
        <authorList>
            <person name="Marcisauskas S."/>
            <person name="Kim Y."/>
            <person name="Blasche S."/>
        </authorList>
    </citation>
    <scope>NUCLEOTIDE SEQUENCE</scope>
    <source>
        <strain evidence="7">Olga-1</strain>
    </source>
</reference>
<dbReference type="GO" id="GO:0050660">
    <property type="term" value="F:flavin adenine dinucleotide binding"/>
    <property type="evidence" value="ECO:0007669"/>
    <property type="project" value="InterPro"/>
</dbReference>
<evidence type="ECO:0000256" key="3">
    <source>
        <dbReference type="ARBA" id="ARBA00022630"/>
    </source>
</evidence>
<sequence>MTYSIDSKIIIVGSGVFGLSSALNLVKNGYKNITIFDRTDYETEKYSPLRSSDSASGDINKFFRIYYENKTLYSKLAIDALNIWEAWNKEILDLSEEDKKRFIDDDLELLRLSGGLRINNEPNLVGVELTNLEGFTELGLRDTQYNINSKRDLVRAKLTGLDRKLDVVRDLKKRNKITSISGTLDSIGRMIKADKACYYVKILLEKEGVKFIYGEAGTLKNPIYSENDKTEIKGIKTSDGLEHKADLVIISTGSWTTSLVPQLQHRIQASLANIVYLEIPKSRQDLIDKYSEYPHIQWKTTSSENDRNEGFYDGEGGFAFFPNTKKEGILKVNTRQVKYLNPTKVGNEYISIPSTLGEERLPKSVIQEAKEIFMIIAPDVVQLEGVKVRSKLLWYTDAINSDFIIDFVPNYKNLIVATGGSAHGFKFLPVLGKTVVSRVLGKSDDYTELFRWKDPENIFIDNYGLKATNIEKDERRNFFNATFVEDSDLVFTKEDLAKLDTIALK</sequence>
<dbReference type="Gene3D" id="3.30.9.10">
    <property type="entry name" value="D-Amino Acid Oxidase, subunit A, domain 2"/>
    <property type="match status" value="1"/>
</dbReference>
<protein>
    <recommendedName>
        <fullName evidence="6">FAD dependent oxidoreductase domain-containing protein</fullName>
    </recommendedName>
</protein>
<dbReference type="Pfam" id="PF01266">
    <property type="entry name" value="DAO"/>
    <property type="match status" value="1"/>
</dbReference>
<organism evidence="7 8">
    <name type="scientific">Pichia californica</name>
    <dbReference type="NCBI Taxonomy" id="460514"/>
    <lineage>
        <taxon>Eukaryota</taxon>
        <taxon>Fungi</taxon>
        <taxon>Dikarya</taxon>
        <taxon>Ascomycota</taxon>
        <taxon>Saccharomycotina</taxon>
        <taxon>Pichiomycetes</taxon>
        <taxon>Pichiales</taxon>
        <taxon>Pichiaceae</taxon>
        <taxon>Pichia</taxon>
    </lineage>
</organism>
<dbReference type="GO" id="GO:0008115">
    <property type="term" value="F:sarcosine oxidase activity"/>
    <property type="evidence" value="ECO:0007669"/>
    <property type="project" value="TreeGrafter"/>
</dbReference>
<evidence type="ECO:0000313" key="8">
    <source>
        <dbReference type="Proteomes" id="UP000697127"/>
    </source>
</evidence>
<dbReference type="InterPro" id="IPR036188">
    <property type="entry name" value="FAD/NAD-bd_sf"/>
</dbReference>
<dbReference type="AlphaFoldDB" id="A0A9P6WPU6"/>
<comment type="caution">
    <text evidence="7">The sequence shown here is derived from an EMBL/GenBank/DDBJ whole genome shotgun (WGS) entry which is preliminary data.</text>
</comment>
<dbReference type="SUPFAM" id="SSF51905">
    <property type="entry name" value="FAD/NAD(P)-binding domain"/>
    <property type="match status" value="1"/>
</dbReference>
<dbReference type="EMBL" id="PUHW01000009">
    <property type="protein sequence ID" value="KAG0691089.1"/>
    <property type="molecule type" value="Genomic_DNA"/>
</dbReference>
<evidence type="ECO:0000259" key="6">
    <source>
        <dbReference type="Pfam" id="PF01266"/>
    </source>
</evidence>
<keyword evidence="4" id="KW-0274">FAD</keyword>
<evidence type="ECO:0000256" key="4">
    <source>
        <dbReference type="ARBA" id="ARBA00022827"/>
    </source>
</evidence>
<evidence type="ECO:0000256" key="1">
    <source>
        <dbReference type="ARBA" id="ARBA00001974"/>
    </source>
</evidence>
<evidence type="ECO:0000256" key="2">
    <source>
        <dbReference type="ARBA" id="ARBA00010989"/>
    </source>
</evidence>
<comment type="cofactor">
    <cofactor evidence="1">
        <name>FAD</name>
        <dbReference type="ChEBI" id="CHEBI:57692"/>
    </cofactor>
</comment>
<gene>
    <name evidence="7" type="ORF">C6P40_005316</name>
</gene>
<dbReference type="PANTHER" id="PTHR10961:SF15">
    <property type="entry name" value="FAD DEPENDENT OXIDOREDUCTASE DOMAIN-CONTAINING PROTEIN"/>
    <property type="match status" value="1"/>
</dbReference>
<dbReference type="InterPro" id="IPR045170">
    <property type="entry name" value="MTOX"/>
</dbReference>
<feature type="domain" description="FAD dependent oxidoreductase" evidence="6">
    <location>
        <begin position="8"/>
        <end position="437"/>
    </location>
</feature>
<keyword evidence="3" id="KW-0285">Flavoprotein</keyword>
<dbReference type="InterPro" id="IPR006076">
    <property type="entry name" value="FAD-dep_OxRdtase"/>
</dbReference>
<accession>A0A9P6WPU6</accession>
<keyword evidence="5" id="KW-0560">Oxidoreductase</keyword>
<dbReference type="PANTHER" id="PTHR10961">
    <property type="entry name" value="PEROXISOMAL SARCOSINE OXIDASE"/>
    <property type="match status" value="1"/>
</dbReference>
<dbReference type="Proteomes" id="UP000697127">
    <property type="component" value="Unassembled WGS sequence"/>
</dbReference>
<proteinExistence type="inferred from homology"/>
<evidence type="ECO:0000313" key="7">
    <source>
        <dbReference type="EMBL" id="KAG0691089.1"/>
    </source>
</evidence>
<dbReference type="Gene3D" id="3.50.50.60">
    <property type="entry name" value="FAD/NAD(P)-binding domain"/>
    <property type="match status" value="1"/>
</dbReference>